<proteinExistence type="predicted"/>
<organism evidence="1 2">
    <name type="scientific">Pleurodeles waltl</name>
    <name type="common">Iberian ribbed newt</name>
    <dbReference type="NCBI Taxonomy" id="8319"/>
    <lineage>
        <taxon>Eukaryota</taxon>
        <taxon>Metazoa</taxon>
        <taxon>Chordata</taxon>
        <taxon>Craniata</taxon>
        <taxon>Vertebrata</taxon>
        <taxon>Euteleostomi</taxon>
        <taxon>Amphibia</taxon>
        <taxon>Batrachia</taxon>
        <taxon>Caudata</taxon>
        <taxon>Salamandroidea</taxon>
        <taxon>Salamandridae</taxon>
        <taxon>Pleurodelinae</taxon>
        <taxon>Pleurodeles</taxon>
    </lineage>
</organism>
<sequence length="74" mass="7917">MVIEWAESLWRGGAGGQADGVGFPPVNRQKSVGDTRYSGHCTASTGGMVAASCTAVLARDRRCHNQHLTLECHF</sequence>
<evidence type="ECO:0000313" key="2">
    <source>
        <dbReference type="Proteomes" id="UP001066276"/>
    </source>
</evidence>
<name>A0AAV7PQF2_PLEWA</name>
<gene>
    <name evidence="1" type="ORF">NDU88_007992</name>
</gene>
<keyword evidence="2" id="KW-1185">Reference proteome</keyword>
<accession>A0AAV7PQF2</accession>
<comment type="caution">
    <text evidence="1">The sequence shown here is derived from an EMBL/GenBank/DDBJ whole genome shotgun (WGS) entry which is preliminary data.</text>
</comment>
<protein>
    <submittedName>
        <fullName evidence="1">Uncharacterized protein</fullName>
    </submittedName>
</protein>
<reference evidence="1" key="1">
    <citation type="journal article" date="2022" name="bioRxiv">
        <title>Sequencing and chromosome-scale assembly of the giantPleurodeles waltlgenome.</title>
        <authorList>
            <person name="Brown T."/>
            <person name="Elewa A."/>
            <person name="Iarovenko S."/>
            <person name="Subramanian E."/>
            <person name="Araus A.J."/>
            <person name="Petzold A."/>
            <person name="Susuki M."/>
            <person name="Suzuki K.-i.T."/>
            <person name="Hayashi T."/>
            <person name="Toyoda A."/>
            <person name="Oliveira C."/>
            <person name="Osipova E."/>
            <person name="Leigh N.D."/>
            <person name="Simon A."/>
            <person name="Yun M.H."/>
        </authorList>
    </citation>
    <scope>NUCLEOTIDE SEQUENCE</scope>
    <source>
        <strain evidence="1">20211129_DDA</strain>
        <tissue evidence="1">Liver</tissue>
    </source>
</reference>
<dbReference type="Proteomes" id="UP001066276">
    <property type="component" value="Chromosome 7"/>
</dbReference>
<dbReference type="AlphaFoldDB" id="A0AAV7PQF2"/>
<dbReference type="EMBL" id="JANPWB010000011">
    <property type="protein sequence ID" value="KAJ1129626.1"/>
    <property type="molecule type" value="Genomic_DNA"/>
</dbReference>
<evidence type="ECO:0000313" key="1">
    <source>
        <dbReference type="EMBL" id="KAJ1129626.1"/>
    </source>
</evidence>